<dbReference type="SMART" id="SM00089">
    <property type="entry name" value="PKD"/>
    <property type="match status" value="1"/>
</dbReference>
<evidence type="ECO:0000313" key="3">
    <source>
        <dbReference type="Proteomes" id="UP000199312"/>
    </source>
</evidence>
<dbReference type="InterPro" id="IPR022409">
    <property type="entry name" value="PKD/Chitinase_dom"/>
</dbReference>
<gene>
    <name evidence="2" type="ORF">SAMN04488006_3030</name>
</gene>
<dbReference type="InterPro" id="IPR013783">
    <property type="entry name" value="Ig-like_fold"/>
</dbReference>
<dbReference type="Proteomes" id="UP000199312">
    <property type="component" value="Unassembled WGS sequence"/>
</dbReference>
<dbReference type="Pfam" id="PF18911">
    <property type="entry name" value="PKD_4"/>
    <property type="match status" value="1"/>
</dbReference>
<dbReference type="Gene3D" id="2.60.120.260">
    <property type="entry name" value="Galactose-binding domain-like"/>
    <property type="match status" value="1"/>
</dbReference>
<dbReference type="PROSITE" id="PS50093">
    <property type="entry name" value="PKD"/>
    <property type="match status" value="1"/>
</dbReference>
<dbReference type="EMBL" id="FOZP01000008">
    <property type="protein sequence ID" value="SFS75737.1"/>
    <property type="molecule type" value="Genomic_DNA"/>
</dbReference>
<proteinExistence type="predicted"/>
<organism evidence="2 3">
    <name type="scientific">Lutibacter maritimus</name>
    <dbReference type="NCBI Taxonomy" id="593133"/>
    <lineage>
        <taxon>Bacteria</taxon>
        <taxon>Pseudomonadati</taxon>
        <taxon>Bacteroidota</taxon>
        <taxon>Flavobacteriia</taxon>
        <taxon>Flavobacteriales</taxon>
        <taxon>Flavobacteriaceae</taxon>
        <taxon>Lutibacter</taxon>
    </lineage>
</organism>
<name>A0A1I6SFM4_9FLAO</name>
<dbReference type="Gene3D" id="2.60.40.10">
    <property type="entry name" value="Immunoglobulins"/>
    <property type="match status" value="1"/>
</dbReference>
<feature type="domain" description="PKD" evidence="1">
    <location>
        <begin position="72"/>
        <end position="126"/>
    </location>
</feature>
<reference evidence="3" key="1">
    <citation type="submission" date="2016-10" db="EMBL/GenBank/DDBJ databases">
        <authorList>
            <person name="Varghese N."/>
            <person name="Submissions S."/>
        </authorList>
    </citation>
    <scope>NUCLEOTIDE SEQUENCE [LARGE SCALE GENOMIC DNA]</scope>
    <source>
        <strain evidence="3">DSM 24450</strain>
    </source>
</reference>
<keyword evidence="3" id="KW-1185">Reference proteome</keyword>
<dbReference type="OrthoDB" id="8913664at2"/>
<sequence>MIQNCKKILNKGFAFLSAIILVASINSCEQFELPEAGSMADLTPPSANFSASLNGDYLTYKFDNLSISATDYIWDYGDGNTSTDFNGANVYDGEGTYTVTLTASDKLGVSSTYSSTITVVKPPKPVVLLPTILEAGFEDYDLPDGTGDGRDSWRTSLGEIMQITSSPVYEGSQAAKFPSDGTRIAYQELEVSPNADYVLTYYYTIKTSPVGSITVSVLGGALTDRANAASQTIASFKGTDQTDDSTYVQVDLPFNSGNNTIVSIYVTNEGAESRLDSFSIRVAD</sequence>
<dbReference type="CDD" id="cd00146">
    <property type="entry name" value="PKD"/>
    <property type="match status" value="1"/>
</dbReference>
<dbReference type="RefSeq" id="WP_090229381.1">
    <property type="nucleotide sequence ID" value="NZ_FOZP01000008.1"/>
</dbReference>
<dbReference type="InterPro" id="IPR000601">
    <property type="entry name" value="PKD_dom"/>
</dbReference>
<evidence type="ECO:0000313" key="2">
    <source>
        <dbReference type="EMBL" id="SFS75737.1"/>
    </source>
</evidence>
<dbReference type="SUPFAM" id="SSF49299">
    <property type="entry name" value="PKD domain"/>
    <property type="match status" value="1"/>
</dbReference>
<dbReference type="AlphaFoldDB" id="A0A1I6SFM4"/>
<dbReference type="STRING" id="593133.SAMN04488006_3030"/>
<dbReference type="InterPro" id="IPR035986">
    <property type="entry name" value="PKD_dom_sf"/>
</dbReference>
<evidence type="ECO:0000259" key="1">
    <source>
        <dbReference type="PROSITE" id="PS50093"/>
    </source>
</evidence>
<protein>
    <recommendedName>
        <fullName evidence="1">PKD domain-containing protein</fullName>
    </recommendedName>
</protein>
<accession>A0A1I6SFM4</accession>